<sequence length="409" mass="46739">MPQAPSRTLWIDYLRSFLTILVVAHHSSLAYTTFASFDQSAYIRSTHPIVDHQRWVGLDIFENFNDVFFMSLMFLIAGLFVVKSIERKGVAAFIRDRFYRLFLPFLLLGTATNLIAHYPAYLVAHGNGDIYAYIADFFTTEQWPVGPPWFIWVLFVFNLAFAFIYSLRKPLLGKLFPGSPFPGKPLIPAQPNFAAHAEQPGKPVRAATNLFLFTFILYVPFAFWLGPGTWTGFGPFDFQISRAAWYFGYFLLGAWLGTVHFNEGIFGITSPLVNCWRLWLALCAGAYTLLTLLPPYLTELVKNGTLPEIIGYLIYFSIYVLSCTFSCLAFLTTFRVLVRQPNAFQDSLSENAYLIYLLHYPFVIWTQYTLLDLPLPAFFKFLITCLISIAGSWLLAALLRKSAFVKRYL</sequence>
<feature type="domain" description="Acyltransferase 3" evidence="2">
    <location>
        <begin position="9"/>
        <end position="396"/>
    </location>
</feature>
<feature type="transmembrane region" description="Helical" evidence="1">
    <location>
        <begin position="278"/>
        <end position="297"/>
    </location>
</feature>
<dbReference type="InterPro" id="IPR002656">
    <property type="entry name" value="Acyl_transf_3_dom"/>
</dbReference>
<keyword evidence="1" id="KW-1133">Transmembrane helix</keyword>
<keyword evidence="1" id="KW-0472">Membrane</keyword>
<dbReference type="Pfam" id="PF01757">
    <property type="entry name" value="Acyl_transf_3"/>
    <property type="match status" value="1"/>
</dbReference>
<dbReference type="Proteomes" id="UP000632339">
    <property type="component" value="Unassembled WGS sequence"/>
</dbReference>
<protein>
    <submittedName>
        <fullName evidence="3">Acyltransferase</fullName>
    </submittedName>
</protein>
<feature type="transmembrane region" description="Helical" evidence="1">
    <location>
        <begin position="352"/>
        <end position="371"/>
    </location>
</feature>
<feature type="transmembrane region" description="Helical" evidence="1">
    <location>
        <begin position="377"/>
        <end position="399"/>
    </location>
</feature>
<gene>
    <name evidence="3" type="ORF">GCM10010967_42140</name>
</gene>
<feature type="transmembrane region" description="Helical" evidence="1">
    <location>
        <begin position="246"/>
        <end position="266"/>
    </location>
</feature>
<feature type="transmembrane region" description="Helical" evidence="1">
    <location>
        <begin position="67"/>
        <end position="86"/>
    </location>
</feature>
<keyword evidence="1" id="KW-0812">Transmembrane</keyword>
<accession>A0ABQ2I7Q7</accession>
<organism evidence="3 4">
    <name type="scientific">Dyadobacter beijingensis</name>
    <dbReference type="NCBI Taxonomy" id="365489"/>
    <lineage>
        <taxon>Bacteria</taxon>
        <taxon>Pseudomonadati</taxon>
        <taxon>Bacteroidota</taxon>
        <taxon>Cytophagia</taxon>
        <taxon>Cytophagales</taxon>
        <taxon>Spirosomataceae</taxon>
        <taxon>Dyadobacter</taxon>
    </lineage>
</organism>
<comment type="caution">
    <text evidence="3">The sequence shown here is derived from an EMBL/GenBank/DDBJ whole genome shotgun (WGS) entry which is preliminary data.</text>
</comment>
<reference evidence="4" key="1">
    <citation type="journal article" date="2019" name="Int. J. Syst. Evol. Microbiol.">
        <title>The Global Catalogue of Microorganisms (GCM) 10K type strain sequencing project: providing services to taxonomists for standard genome sequencing and annotation.</title>
        <authorList>
            <consortium name="The Broad Institute Genomics Platform"/>
            <consortium name="The Broad Institute Genome Sequencing Center for Infectious Disease"/>
            <person name="Wu L."/>
            <person name="Ma J."/>
        </authorList>
    </citation>
    <scope>NUCLEOTIDE SEQUENCE [LARGE SCALE GENOMIC DNA]</scope>
    <source>
        <strain evidence="4">CGMCC 1.6375</strain>
    </source>
</reference>
<proteinExistence type="predicted"/>
<evidence type="ECO:0000256" key="1">
    <source>
        <dbReference type="SAM" id="Phobius"/>
    </source>
</evidence>
<evidence type="ECO:0000259" key="2">
    <source>
        <dbReference type="Pfam" id="PF01757"/>
    </source>
</evidence>
<dbReference type="GO" id="GO:0016746">
    <property type="term" value="F:acyltransferase activity"/>
    <property type="evidence" value="ECO:0007669"/>
    <property type="project" value="UniProtKB-KW"/>
</dbReference>
<feature type="transmembrane region" description="Helical" evidence="1">
    <location>
        <begin position="149"/>
        <end position="167"/>
    </location>
</feature>
<dbReference type="PANTHER" id="PTHR36927">
    <property type="entry name" value="BLR4337 PROTEIN"/>
    <property type="match status" value="1"/>
</dbReference>
<feature type="transmembrane region" description="Helical" evidence="1">
    <location>
        <begin position="98"/>
        <end position="118"/>
    </location>
</feature>
<dbReference type="EMBL" id="BMLI01000002">
    <property type="protein sequence ID" value="GGN03044.1"/>
    <property type="molecule type" value="Genomic_DNA"/>
</dbReference>
<dbReference type="InterPro" id="IPR050623">
    <property type="entry name" value="Glucan_succinyl_AcylTrfase"/>
</dbReference>
<evidence type="ECO:0000313" key="3">
    <source>
        <dbReference type="EMBL" id="GGN03044.1"/>
    </source>
</evidence>
<name>A0ABQ2I7Q7_9BACT</name>
<keyword evidence="3" id="KW-0012">Acyltransferase</keyword>
<feature type="transmembrane region" description="Helical" evidence="1">
    <location>
        <begin position="206"/>
        <end position="226"/>
    </location>
</feature>
<dbReference type="PANTHER" id="PTHR36927:SF4">
    <property type="entry name" value="BLR5718 PROTEIN"/>
    <property type="match status" value="1"/>
</dbReference>
<feature type="transmembrane region" description="Helical" evidence="1">
    <location>
        <begin position="309"/>
        <end position="331"/>
    </location>
</feature>
<keyword evidence="3" id="KW-0808">Transferase</keyword>
<evidence type="ECO:0000313" key="4">
    <source>
        <dbReference type="Proteomes" id="UP000632339"/>
    </source>
</evidence>
<dbReference type="RefSeq" id="WP_033402421.1">
    <property type="nucleotide sequence ID" value="NZ_BMLI01000002.1"/>
</dbReference>
<keyword evidence="4" id="KW-1185">Reference proteome</keyword>